<dbReference type="EMBL" id="CP055901">
    <property type="protein sequence ID" value="QKX59778.1"/>
    <property type="molecule type" value="Genomic_DNA"/>
</dbReference>
<protein>
    <submittedName>
        <fullName evidence="2">Uncharacterized protein</fullName>
    </submittedName>
</protein>
<feature type="compositionally biased region" description="Basic and acidic residues" evidence="1">
    <location>
        <begin position="21"/>
        <end position="59"/>
    </location>
</feature>
<dbReference type="RefSeq" id="XP_035345955.1">
    <property type="nucleotide sequence ID" value="XM_035490062.1"/>
</dbReference>
<organism evidence="2 3">
    <name type="scientific">Talaromyces rugulosus</name>
    <name type="common">Penicillium rugulosum</name>
    <dbReference type="NCBI Taxonomy" id="121627"/>
    <lineage>
        <taxon>Eukaryota</taxon>
        <taxon>Fungi</taxon>
        <taxon>Dikarya</taxon>
        <taxon>Ascomycota</taxon>
        <taxon>Pezizomycotina</taxon>
        <taxon>Eurotiomycetes</taxon>
        <taxon>Eurotiomycetidae</taxon>
        <taxon>Eurotiales</taxon>
        <taxon>Trichocomaceae</taxon>
        <taxon>Talaromyces</taxon>
        <taxon>Talaromyces sect. Islandici</taxon>
    </lineage>
</organism>
<gene>
    <name evidence="2" type="ORF">TRUGW13939_06920</name>
</gene>
<reference evidence="3" key="1">
    <citation type="submission" date="2020-06" db="EMBL/GenBank/DDBJ databases">
        <title>A chromosome-scale genome assembly of Talaromyces rugulosus W13939.</title>
        <authorList>
            <person name="Wang B."/>
            <person name="Guo L."/>
            <person name="Ye K."/>
            <person name="Wang L."/>
        </authorList>
    </citation>
    <scope>NUCLEOTIDE SEQUENCE [LARGE SCALE GENOMIC DNA]</scope>
    <source>
        <strain evidence="3">W13939</strain>
    </source>
</reference>
<feature type="region of interest" description="Disordered" evidence="1">
    <location>
        <begin position="1"/>
        <end position="77"/>
    </location>
</feature>
<accession>A0A7H8R1B7</accession>
<evidence type="ECO:0000313" key="2">
    <source>
        <dbReference type="EMBL" id="QKX59778.1"/>
    </source>
</evidence>
<evidence type="ECO:0000313" key="3">
    <source>
        <dbReference type="Proteomes" id="UP000509510"/>
    </source>
</evidence>
<keyword evidence="3" id="KW-1185">Reference proteome</keyword>
<dbReference type="Proteomes" id="UP000509510">
    <property type="component" value="Chromosome IV"/>
</dbReference>
<dbReference type="AlphaFoldDB" id="A0A7H8R1B7"/>
<name>A0A7H8R1B7_TALRU</name>
<evidence type="ECO:0000256" key="1">
    <source>
        <dbReference type="SAM" id="MobiDB-lite"/>
    </source>
</evidence>
<dbReference type="GeneID" id="55994413"/>
<feature type="compositionally biased region" description="Polar residues" evidence="1">
    <location>
        <begin position="1"/>
        <end position="10"/>
    </location>
</feature>
<sequence>MSSEPHQSSRFGKFFHHKHQNEHGEKSENPEEPSSRKTESETAKVEDNLKKEGKKFEDYIHEDEELEEEGKTYGGLM</sequence>
<proteinExistence type="predicted"/>
<dbReference type="KEGG" id="trg:TRUGW13939_06920"/>